<comment type="caution">
    <text evidence="2">The sequence shown here is derived from an EMBL/GenBank/DDBJ whole genome shotgun (WGS) entry which is preliminary data.</text>
</comment>
<gene>
    <name evidence="3" type="ORF">ABT58_00835</name>
    <name evidence="2" type="ORF">JCM19237_2695</name>
</gene>
<evidence type="ECO:0000313" key="5">
    <source>
        <dbReference type="Proteomes" id="UP000036426"/>
    </source>
</evidence>
<name>A0A090QWF6_9GAMM</name>
<evidence type="ECO:0000313" key="3">
    <source>
        <dbReference type="EMBL" id="KLV03098.1"/>
    </source>
</evidence>
<sequence length="51" mass="5483">MIKLAVIALLLLIGGLAIKYADEKSQKKITLGLIGVLVVYVITVVASELMR</sequence>
<dbReference type="PATRIC" id="fig|754436.4.peg.176"/>
<organism evidence="2 4">
    <name type="scientific">Photobacterium aphoticum</name>
    <dbReference type="NCBI Taxonomy" id="754436"/>
    <lineage>
        <taxon>Bacteria</taxon>
        <taxon>Pseudomonadati</taxon>
        <taxon>Pseudomonadota</taxon>
        <taxon>Gammaproteobacteria</taxon>
        <taxon>Vibrionales</taxon>
        <taxon>Vibrionaceae</taxon>
        <taxon>Photobacterium</taxon>
    </lineage>
</organism>
<protein>
    <submittedName>
        <fullName evidence="3">TetR family transcriptional regulator</fullName>
    </submittedName>
</protein>
<keyword evidence="1" id="KW-1133">Transmembrane helix</keyword>
<evidence type="ECO:0000256" key="1">
    <source>
        <dbReference type="SAM" id="Phobius"/>
    </source>
</evidence>
<reference evidence="3 5" key="2">
    <citation type="submission" date="2015-05" db="EMBL/GenBank/DDBJ databases">
        <title>Photobacterium galathea sp. nov.</title>
        <authorList>
            <person name="Machado H."/>
            <person name="Gram L."/>
        </authorList>
    </citation>
    <scope>NUCLEOTIDE SEQUENCE [LARGE SCALE GENOMIC DNA]</scope>
    <source>
        <strain evidence="3 5">DSM 25995</strain>
    </source>
</reference>
<dbReference type="RefSeq" id="WP_047872443.1">
    <property type="nucleotide sequence ID" value="NZ_BMYC01000011.1"/>
</dbReference>
<evidence type="ECO:0000313" key="4">
    <source>
        <dbReference type="Proteomes" id="UP000029227"/>
    </source>
</evidence>
<feature type="transmembrane region" description="Helical" evidence="1">
    <location>
        <begin position="31"/>
        <end position="50"/>
    </location>
</feature>
<keyword evidence="1" id="KW-0812">Transmembrane</keyword>
<accession>A0A090QWF6</accession>
<dbReference type="EMBL" id="BBMN01000012">
    <property type="protein sequence ID" value="GAL06598.1"/>
    <property type="molecule type" value="Genomic_DNA"/>
</dbReference>
<dbReference type="Proteomes" id="UP000036426">
    <property type="component" value="Unassembled WGS sequence"/>
</dbReference>
<evidence type="ECO:0000313" key="2">
    <source>
        <dbReference type="EMBL" id="GAL06598.1"/>
    </source>
</evidence>
<dbReference type="Proteomes" id="UP000029227">
    <property type="component" value="Unassembled WGS sequence"/>
</dbReference>
<dbReference type="STRING" id="754436.JCM19237_2695"/>
<keyword evidence="5" id="KW-1185">Reference proteome</keyword>
<proteinExistence type="predicted"/>
<keyword evidence="1" id="KW-0472">Membrane</keyword>
<reference evidence="2 4" key="1">
    <citation type="journal article" date="2014" name="Genome Announc.">
        <title>Draft Genome Sequences of Two Vibrionaceae Species, Vibrio ponticus C121 and Photobacterium aphoticum C119, Isolated as Coral Reef Microbiota.</title>
        <authorList>
            <person name="Al-saari N."/>
            <person name="Meirelles P.M."/>
            <person name="Mino S."/>
            <person name="Suda W."/>
            <person name="Oshima K."/>
            <person name="Hattori M."/>
            <person name="Ohkuma M."/>
            <person name="Thompson F.L."/>
            <person name="Gomez-Gil B."/>
            <person name="Sawabe T."/>
            <person name="Sawabe T."/>
        </authorList>
    </citation>
    <scope>NUCLEOTIDE SEQUENCE [LARGE SCALE GENOMIC DNA]</scope>
    <source>
        <strain evidence="2 4">JCM 19237</strain>
    </source>
</reference>
<dbReference type="AlphaFoldDB" id="A0A090QWF6"/>
<dbReference type="EMBL" id="LDOV01000001">
    <property type="protein sequence ID" value="KLV03098.1"/>
    <property type="molecule type" value="Genomic_DNA"/>
</dbReference>